<feature type="compositionally biased region" description="Low complexity" evidence="1">
    <location>
        <begin position="12"/>
        <end position="25"/>
    </location>
</feature>
<feature type="non-terminal residue" evidence="2">
    <location>
        <position position="1"/>
    </location>
</feature>
<dbReference type="AlphaFoldDB" id="A0A6J4VII7"/>
<feature type="non-terminal residue" evidence="2">
    <location>
        <position position="40"/>
    </location>
</feature>
<accession>A0A6J4VII7</accession>
<dbReference type="EMBL" id="CADCWM010000768">
    <property type="protein sequence ID" value="CAA9579764.1"/>
    <property type="molecule type" value="Genomic_DNA"/>
</dbReference>
<organism evidence="2">
    <name type="scientific">uncultured Thermomicrobiales bacterium</name>
    <dbReference type="NCBI Taxonomy" id="1645740"/>
    <lineage>
        <taxon>Bacteria</taxon>
        <taxon>Pseudomonadati</taxon>
        <taxon>Thermomicrobiota</taxon>
        <taxon>Thermomicrobia</taxon>
        <taxon>Thermomicrobiales</taxon>
        <taxon>environmental samples</taxon>
    </lineage>
</organism>
<gene>
    <name evidence="2" type="ORF">AVDCRST_MAG88-3184</name>
</gene>
<sequence>AAQARCGRKGRSSSSPDPGAASAGACRRHGQRHSAMRGRV</sequence>
<feature type="compositionally biased region" description="Basic residues" evidence="1">
    <location>
        <begin position="26"/>
        <end position="40"/>
    </location>
</feature>
<evidence type="ECO:0000313" key="2">
    <source>
        <dbReference type="EMBL" id="CAA9579764.1"/>
    </source>
</evidence>
<name>A0A6J4VII7_9BACT</name>
<evidence type="ECO:0000256" key="1">
    <source>
        <dbReference type="SAM" id="MobiDB-lite"/>
    </source>
</evidence>
<proteinExistence type="predicted"/>
<reference evidence="2" key="1">
    <citation type="submission" date="2020-02" db="EMBL/GenBank/DDBJ databases">
        <authorList>
            <person name="Meier V. D."/>
        </authorList>
    </citation>
    <scope>NUCLEOTIDE SEQUENCE</scope>
    <source>
        <strain evidence="2">AVDCRST_MAG88</strain>
    </source>
</reference>
<feature type="compositionally biased region" description="Basic residues" evidence="1">
    <location>
        <begin position="1"/>
        <end position="11"/>
    </location>
</feature>
<protein>
    <submittedName>
        <fullName evidence="2">Uncharacterized protein</fullName>
    </submittedName>
</protein>
<feature type="region of interest" description="Disordered" evidence="1">
    <location>
        <begin position="1"/>
        <end position="40"/>
    </location>
</feature>